<feature type="transmembrane region" description="Helical" evidence="1">
    <location>
        <begin position="122"/>
        <end position="143"/>
    </location>
</feature>
<keyword evidence="1" id="KW-0812">Transmembrane</keyword>
<organism evidence="2 3">
    <name type="scientific">Sphingobium chungbukense</name>
    <dbReference type="NCBI Taxonomy" id="56193"/>
    <lineage>
        <taxon>Bacteria</taxon>
        <taxon>Pseudomonadati</taxon>
        <taxon>Pseudomonadota</taxon>
        <taxon>Alphaproteobacteria</taxon>
        <taxon>Sphingomonadales</taxon>
        <taxon>Sphingomonadaceae</taxon>
        <taxon>Sphingobium</taxon>
    </lineage>
</organism>
<reference evidence="2 3" key="1">
    <citation type="submission" date="2015-04" db="EMBL/GenBank/DDBJ databases">
        <title>Genome sequence of aromatic hydrocarbons-degrading Sphingobium chungbukense DJ77.</title>
        <authorList>
            <person name="Kim Y.-C."/>
            <person name="Chae J.-C."/>
        </authorList>
    </citation>
    <scope>NUCLEOTIDE SEQUENCE [LARGE SCALE GENOMIC DNA]</scope>
    <source>
        <strain evidence="2 3">DJ77</strain>
    </source>
</reference>
<feature type="transmembrane region" description="Helical" evidence="1">
    <location>
        <begin position="84"/>
        <end position="110"/>
    </location>
</feature>
<keyword evidence="1" id="KW-0472">Membrane</keyword>
<feature type="transmembrane region" description="Helical" evidence="1">
    <location>
        <begin position="155"/>
        <end position="176"/>
    </location>
</feature>
<evidence type="ECO:0000313" key="3">
    <source>
        <dbReference type="Proteomes" id="UP000033874"/>
    </source>
</evidence>
<name>A0A0M3AP73_9SPHN</name>
<accession>A0A0M3AP73</accession>
<dbReference type="EMBL" id="LBIC01000005">
    <property type="protein sequence ID" value="KKW91723.1"/>
    <property type="molecule type" value="Genomic_DNA"/>
</dbReference>
<dbReference type="RefSeq" id="WP_046763733.1">
    <property type="nucleotide sequence ID" value="NZ_LBIC01000005.1"/>
</dbReference>
<gene>
    <name evidence="2" type="ORF">YP76_11305</name>
</gene>
<dbReference type="PATRIC" id="fig|56193.3.peg.2353"/>
<keyword evidence="1" id="KW-1133">Transmembrane helix</keyword>
<proteinExistence type="predicted"/>
<sequence>MSEVEAMLARHRILSIVALATLILLAWGWLLLGAGMDMAPTASIMPSGLAPQDSMPDPMPNPMMAMTMSADVPWSAGRFALTLVMWWVMMVAMMLPSAAPMILLYARVVAHRDPARRPATESFLAGYLLAWGLFSLLVTMAQWRLSAAAMFAPMAMASSSRWLSAGLLVAAGLYQLSPWKDACLRQCRNPALFLSRHYRTGRMGALRMGMIHGAWCVGCCWMLMALLFVGGIMNLAWIALLTVLVALEKLLPWGRLVALTAGLACMLLGVLLVARGGIG</sequence>
<keyword evidence="3" id="KW-1185">Reference proteome</keyword>
<evidence type="ECO:0000313" key="2">
    <source>
        <dbReference type="EMBL" id="KKW91723.1"/>
    </source>
</evidence>
<feature type="transmembrane region" description="Helical" evidence="1">
    <location>
        <begin position="253"/>
        <end position="274"/>
    </location>
</feature>
<feature type="transmembrane region" description="Helical" evidence="1">
    <location>
        <begin position="214"/>
        <end position="247"/>
    </location>
</feature>
<evidence type="ECO:0000256" key="1">
    <source>
        <dbReference type="SAM" id="Phobius"/>
    </source>
</evidence>
<dbReference type="STRING" id="56193.YP76_11305"/>
<comment type="caution">
    <text evidence="2">The sequence shown here is derived from an EMBL/GenBank/DDBJ whole genome shotgun (WGS) entry which is preliminary data.</text>
</comment>
<dbReference type="Pfam" id="PF09948">
    <property type="entry name" value="PpoB2"/>
    <property type="match status" value="1"/>
</dbReference>
<protein>
    <submittedName>
        <fullName evidence="2">Metal-binding protein</fullName>
    </submittedName>
</protein>
<dbReference type="AlphaFoldDB" id="A0A0M3AP73"/>
<dbReference type="Proteomes" id="UP000033874">
    <property type="component" value="Unassembled WGS sequence"/>
</dbReference>
<dbReference type="InterPro" id="IPR018688">
    <property type="entry name" value="PpoB2-like"/>
</dbReference>